<comment type="caution">
    <text evidence="2">The sequence shown here is derived from an EMBL/GenBank/DDBJ whole genome shotgun (WGS) entry which is preliminary data.</text>
</comment>
<sequence length="74" mass="7088">MDTIPGGPSAHGTAAPGRCAKNLANPATTPAQVPAIPMGTTASHGRVAAKGTARVPKIVTGATNGPATTLAMSA</sequence>
<name>A0A4Y3NKV4_PAEAU</name>
<evidence type="ECO:0000313" key="2">
    <source>
        <dbReference type="EMBL" id="GEB19339.1"/>
    </source>
</evidence>
<dbReference type="AlphaFoldDB" id="A0A4Y3NKV4"/>
<organism evidence="2 3">
    <name type="scientific">Paenarthrobacter aurescens</name>
    <name type="common">Arthrobacter aurescens</name>
    <dbReference type="NCBI Taxonomy" id="43663"/>
    <lineage>
        <taxon>Bacteria</taxon>
        <taxon>Bacillati</taxon>
        <taxon>Actinomycetota</taxon>
        <taxon>Actinomycetes</taxon>
        <taxon>Micrococcales</taxon>
        <taxon>Micrococcaceae</taxon>
        <taxon>Paenarthrobacter</taxon>
    </lineage>
</organism>
<gene>
    <name evidence="2" type="ORF">AAU01_20940</name>
</gene>
<protein>
    <submittedName>
        <fullName evidence="2">Uncharacterized protein</fullName>
    </submittedName>
</protein>
<reference evidence="2 3" key="1">
    <citation type="submission" date="2019-06" db="EMBL/GenBank/DDBJ databases">
        <title>Whole genome shotgun sequence of Paenarthrobacter aurescens NBRC 12136.</title>
        <authorList>
            <person name="Hosoyama A."/>
            <person name="Uohara A."/>
            <person name="Ohji S."/>
            <person name="Ichikawa N."/>
        </authorList>
    </citation>
    <scope>NUCLEOTIDE SEQUENCE [LARGE SCALE GENOMIC DNA]</scope>
    <source>
        <strain evidence="2 3">NBRC 12136</strain>
    </source>
</reference>
<feature type="region of interest" description="Disordered" evidence="1">
    <location>
        <begin position="1"/>
        <end position="44"/>
    </location>
</feature>
<evidence type="ECO:0000256" key="1">
    <source>
        <dbReference type="SAM" id="MobiDB-lite"/>
    </source>
</evidence>
<accession>A0A4Y3NKV4</accession>
<keyword evidence="3" id="KW-1185">Reference proteome</keyword>
<evidence type="ECO:0000313" key="3">
    <source>
        <dbReference type="Proteomes" id="UP000317715"/>
    </source>
</evidence>
<dbReference type="Proteomes" id="UP000317715">
    <property type="component" value="Unassembled WGS sequence"/>
</dbReference>
<proteinExistence type="predicted"/>
<dbReference type="EMBL" id="BJMD01000011">
    <property type="protein sequence ID" value="GEB19339.1"/>
    <property type="molecule type" value="Genomic_DNA"/>
</dbReference>